<dbReference type="AlphaFoldDB" id="A0A1T4X2K1"/>
<evidence type="ECO:0000256" key="2">
    <source>
        <dbReference type="ARBA" id="ARBA00004370"/>
    </source>
</evidence>
<proteinExistence type="predicted"/>
<dbReference type="RefSeq" id="WP_159447176.1">
    <property type="nucleotide sequence ID" value="NZ_FUYC01000006.1"/>
</dbReference>
<dbReference type="InterPro" id="IPR003594">
    <property type="entry name" value="HATPase_dom"/>
</dbReference>
<dbReference type="Gene3D" id="3.40.50.2300">
    <property type="match status" value="1"/>
</dbReference>
<dbReference type="PROSITE" id="PS50109">
    <property type="entry name" value="HIS_KIN"/>
    <property type="match status" value="1"/>
</dbReference>
<sequence>MAERKRNTTGLKATLRTSNRQGKPGTLQWHVEHSPLAVVVWDRDGRIQYWSRRAEEVFGWSAEEICGRTWADWRFVHDEDQADVERRIARLYRGEEQYNISENRNYTRTGEVRYCRWFNSALPGEDGTVETILSQIDDITHYKIDEFRYRGVFENMPDGLAVYRWDEDVNGFVFSDFNPSAERITKVTKADVVGRPLLECFPHMDRFGLVGTLQHVMLSGEPVDLPPRWYEDEQRQGWRENRVYRLSSGEVTAIFADVTRRMQTEEELRRAMSRAEEASRAKSEFLANMSHEVRTPLNGVVGLLQLLETTGLAPEQSEYVRTALRSSLRLTRLLGDILDISRIEAGRLSVTREPVRLRELFRSIRELLLPTAEKKGVGLELHIHPETPDLVMGDPVRLQQVLFNLTGNAVKFSSGGTVRLEVSPLETTEQRTRLLFVISDSGIGIPEEALETLFQPFTQVERDFNRRFEGAGLGLSIVKRLLDLMGGHVAVDSEPDRGTDVYVSLSLDVPDIQAEAAATGSESQPVSAEGMDLRGLRVLLAEDDAVNRIAVTRLLERADIRVQSVVDGEQCLEYLRHHTGPKPDVLLLDIQMPRLDGWDTLRTIRSELRRDLARLPVVALTAHAMRGDQEKLLQHGFDGYLSKPVLLSNLLQEIRRVLALGAGGQADH</sequence>
<evidence type="ECO:0000256" key="8">
    <source>
        <dbReference type="ARBA" id="ARBA00022777"/>
    </source>
</evidence>
<dbReference type="CDD" id="cd17546">
    <property type="entry name" value="REC_hyHK_CKI1_RcsC-like"/>
    <property type="match status" value="1"/>
</dbReference>
<dbReference type="InterPro" id="IPR004358">
    <property type="entry name" value="Sig_transdc_His_kin-like_C"/>
</dbReference>
<keyword evidence="10" id="KW-1133">Transmembrane helix</keyword>
<evidence type="ECO:0000256" key="3">
    <source>
        <dbReference type="ARBA" id="ARBA00012438"/>
    </source>
</evidence>
<keyword evidence="18" id="KW-1185">Reference proteome</keyword>
<keyword evidence="11" id="KW-0472">Membrane</keyword>
<evidence type="ECO:0000313" key="17">
    <source>
        <dbReference type="EMBL" id="SKA83667.1"/>
    </source>
</evidence>
<dbReference type="Pfam" id="PF00512">
    <property type="entry name" value="HisKA"/>
    <property type="match status" value="1"/>
</dbReference>
<dbReference type="Gene3D" id="3.30.450.20">
    <property type="entry name" value="PAS domain"/>
    <property type="match status" value="2"/>
</dbReference>
<dbReference type="SMART" id="SM00091">
    <property type="entry name" value="PAS"/>
    <property type="match status" value="2"/>
</dbReference>
<dbReference type="Pfam" id="PF02518">
    <property type="entry name" value="HATPase_c"/>
    <property type="match status" value="1"/>
</dbReference>
<reference evidence="17 18" key="1">
    <citation type="submission" date="2017-02" db="EMBL/GenBank/DDBJ databases">
        <authorList>
            <person name="Peterson S.W."/>
        </authorList>
    </citation>
    <scope>NUCLEOTIDE SEQUENCE [LARGE SCALE GENOMIC DNA]</scope>
    <source>
        <strain evidence="17 18">DSM 16080</strain>
    </source>
</reference>
<dbReference type="PANTHER" id="PTHR43047">
    <property type="entry name" value="TWO-COMPONENT HISTIDINE PROTEIN KINASE"/>
    <property type="match status" value="1"/>
</dbReference>
<dbReference type="SUPFAM" id="SSF52172">
    <property type="entry name" value="CheY-like"/>
    <property type="match status" value="1"/>
</dbReference>
<evidence type="ECO:0000256" key="12">
    <source>
        <dbReference type="PROSITE-ProRule" id="PRU00169"/>
    </source>
</evidence>
<evidence type="ECO:0000256" key="1">
    <source>
        <dbReference type="ARBA" id="ARBA00000085"/>
    </source>
</evidence>
<dbReference type="InterPro" id="IPR036097">
    <property type="entry name" value="HisK_dim/P_sf"/>
</dbReference>
<comment type="catalytic activity">
    <reaction evidence="1">
        <text>ATP + protein L-histidine = ADP + protein N-phospho-L-histidine.</text>
        <dbReference type="EC" id="2.7.13.3"/>
    </reaction>
</comment>
<dbReference type="SMART" id="SM00448">
    <property type="entry name" value="REC"/>
    <property type="match status" value="1"/>
</dbReference>
<dbReference type="PRINTS" id="PR00344">
    <property type="entry name" value="BCTRLSENSOR"/>
</dbReference>
<gene>
    <name evidence="17" type="ORF">SAMN02745704_01696</name>
</gene>
<evidence type="ECO:0000256" key="7">
    <source>
        <dbReference type="ARBA" id="ARBA00022741"/>
    </source>
</evidence>
<feature type="domain" description="PAS" evidence="16">
    <location>
        <begin position="31"/>
        <end position="95"/>
    </location>
</feature>
<keyword evidence="5" id="KW-0808">Transferase</keyword>
<evidence type="ECO:0000256" key="6">
    <source>
        <dbReference type="ARBA" id="ARBA00022692"/>
    </source>
</evidence>
<dbReference type="CDD" id="cd16922">
    <property type="entry name" value="HATPase_EvgS-ArcB-TorS-like"/>
    <property type="match status" value="1"/>
</dbReference>
<organism evidence="17 18">
    <name type="scientific">Paucidesulfovibrio gracilis DSM 16080</name>
    <dbReference type="NCBI Taxonomy" id="1121449"/>
    <lineage>
        <taxon>Bacteria</taxon>
        <taxon>Pseudomonadati</taxon>
        <taxon>Thermodesulfobacteriota</taxon>
        <taxon>Desulfovibrionia</taxon>
        <taxon>Desulfovibrionales</taxon>
        <taxon>Desulfovibrionaceae</taxon>
        <taxon>Paucidesulfovibrio</taxon>
    </lineage>
</organism>
<accession>A0A1T4X2K1</accession>
<dbReference type="SMART" id="SM00388">
    <property type="entry name" value="HisKA"/>
    <property type="match status" value="1"/>
</dbReference>
<keyword evidence="4 12" id="KW-0597">Phosphoprotein</keyword>
<dbReference type="SMART" id="SM00387">
    <property type="entry name" value="HATPase_c"/>
    <property type="match status" value="1"/>
</dbReference>
<evidence type="ECO:0000256" key="11">
    <source>
        <dbReference type="ARBA" id="ARBA00023136"/>
    </source>
</evidence>
<dbReference type="NCBIfam" id="TIGR00229">
    <property type="entry name" value="sensory_box"/>
    <property type="match status" value="1"/>
</dbReference>
<dbReference type="GO" id="GO:0005524">
    <property type="term" value="F:ATP binding"/>
    <property type="evidence" value="ECO:0007669"/>
    <property type="project" value="UniProtKB-KW"/>
</dbReference>
<dbReference type="Proteomes" id="UP000190027">
    <property type="component" value="Unassembled WGS sequence"/>
</dbReference>
<dbReference type="Pfam" id="PF08448">
    <property type="entry name" value="PAS_4"/>
    <property type="match status" value="1"/>
</dbReference>
<dbReference type="SUPFAM" id="SSF47384">
    <property type="entry name" value="Homodimeric domain of signal transducing histidine kinase"/>
    <property type="match status" value="1"/>
</dbReference>
<dbReference type="InterPro" id="IPR035965">
    <property type="entry name" value="PAS-like_dom_sf"/>
</dbReference>
<evidence type="ECO:0000259" key="16">
    <source>
        <dbReference type="PROSITE" id="PS50112"/>
    </source>
</evidence>
<evidence type="ECO:0000256" key="13">
    <source>
        <dbReference type="SAM" id="MobiDB-lite"/>
    </source>
</evidence>
<evidence type="ECO:0000256" key="9">
    <source>
        <dbReference type="ARBA" id="ARBA00022840"/>
    </source>
</evidence>
<dbReference type="FunFam" id="1.10.287.130:FF:000004">
    <property type="entry name" value="Ethylene receptor 1"/>
    <property type="match status" value="1"/>
</dbReference>
<keyword evidence="7" id="KW-0547">Nucleotide-binding</keyword>
<dbReference type="InterPro" id="IPR005467">
    <property type="entry name" value="His_kinase_dom"/>
</dbReference>
<protein>
    <recommendedName>
        <fullName evidence="3">histidine kinase</fullName>
        <ecNumber evidence="3">2.7.13.3</ecNumber>
    </recommendedName>
</protein>
<dbReference type="Pfam" id="PF13188">
    <property type="entry name" value="PAS_8"/>
    <property type="match status" value="1"/>
</dbReference>
<dbReference type="FunFam" id="3.30.565.10:FF:000010">
    <property type="entry name" value="Sensor histidine kinase RcsC"/>
    <property type="match status" value="1"/>
</dbReference>
<dbReference type="OrthoDB" id="5437500at2"/>
<dbReference type="SUPFAM" id="SSF55874">
    <property type="entry name" value="ATPase domain of HSP90 chaperone/DNA topoisomerase II/histidine kinase"/>
    <property type="match status" value="1"/>
</dbReference>
<dbReference type="GO" id="GO:0000155">
    <property type="term" value="F:phosphorelay sensor kinase activity"/>
    <property type="evidence" value="ECO:0007669"/>
    <property type="project" value="InterPro"/>
</dbReference>
<keyword evidence="8" id="KW-0418">Kinase</keyword>
<feature type="region of interest" description="Disordered" evidence="13">
    <location>
        <begin position="1"/>
        <end position="26"/>
    </location>
</feature>
<dbReference type="InterPro" id="IPR003661">
    <property type="entry name" value="HisK_dim/P_dom"/>
</dbReference>
<evidence type="ECO:0000313" key="18">
    <source>
        <dbReference type="Proteomes" id="UP000190027"/>
    </source>
</evidence>
<dbReference type="PROSITE" id="PS50110">
    <property type="entry name" value="RESPONSE_REGULATORY"/>
    <property type="match status" value="1"/>
</dbReference>
<dbReference type="CDD" id="cd00130">
    <property type="entry name" value="PAS"/>
    <property type="match status" value="2"/>
</dbReference>
<dbReference type="InterPro" id="IPR001789">
    <property type="entry name" value="Sig_transdc_resp-reg_receiver"/>
</dbReference>
<dbReference type="CDD" id="cd00082">
    <property type="entry name" value="HisKA"/>
    <property type="match status" value="1"/>
</dbReference>
<name>A0A1T4X2K1_9BACT</name>
<evidence type="ECO:0000256" key="5">
    <source>
        <dbReference type="ARBA" id="ARBA00022679"/>
    </source>
</evidence>
<dbReference type="PROSITE" id="PS50112">
    <property type="entry name" value="PAS"/>
    <property type="match status" value="1"/>
</dbReference>
<dbReference type="Pfam" id="PF00072">
    <property type="entry name" value="Response_reg"/>
    <property type="match status" value="1"/>
</dbReference>
<dbReference type="InterPro" id="IPR036890">
    <property type="entry name" value="HATPase_C_sf"/>
</dbReference>
<evidence type="ECO:0000256" key="10">
    <source>
        <dbReference type="ARBA" id="ARBA00022989"/>
    </source>
</evidence>
<dbReference type="Gene3D" id="3.30.565.10">
    <property type="entry name" value="Histidine kinase-like ATPase, C-terminal domain"/>
    <property type="match status" value="1"/>
</dbReference>
<feature type="modified residue" description="4-aspartylphosphate" evidence="12">
    <location>
        <position position="589"/>
    </location>
</feature>
<feature type="domain" description="Response regulatory" evidence="15">
    <location>
        <begin position="537"/>
        <end position="658"/>
    </location>
</feature>
<evidence type="ECO:0000256" key="4">
    <source>
        <dbReference type="ARBA" id="ARBA00022553"/>
    </source>
</evidence>
<dbReference type="InterPro" id="IPR000014">
    <property type="entry name" value="PAS"/>
</dbReference>
<dbReference type="EC" id="2.7.13.3" evidence="3"/>
<keyword evidence="6" id="KW-0812">Transmembrane</keyword>
<dbReference type="STRING" id="1121449.SAMN02745704_01696"/>
<comment type="subcellular location">
    <subcellularLocation>
        <location evidence="2">Membrane</location>
    </subcellularLocation>
</comment>
<feature type="compositionally biased region" description="Polar residues" evidence="13">
    <location>
        <begin position="8"/>
        <end position="21"/>
    </location>
</feature>
<evidence type="ECO:0000259" key="15">
    <source>
        <dbReference type="PROSITE" id="PS50110"/>
    </source>
</evidence>
<dbReference type="SUPFAM" id="SSF55785">
    <property type="entry name" value="PYP-like sensor domain (PAS domain)"/>
    <property type="match status" value="2"/>
</dbReference>
<evidence type="ECO:0000259" key="14">
    <source>
        <dbReference type="PROSITE" id="PS50109"/>
    </source>
</evidence>
<dbReference type="Gene3D" id="1.10.287.130">
    <property type="match status" value="1"/>
</dbReference>
<dbReference type="EMBL" id="FUYC01000006">
    <property type="protein sequence ID" value="SKA83667.1"/>
    <property type="molecule type" value="Genomic_DNA"/>
</dbReference>
<feature type="domain" description="Histidine kinase" evidence="14">
    <location>
        <begin position="288"/>
        <end position="509"/>
    </location>
</feature>
<keyword evidence="9" id="KW-0067">ATP-binding</keyword>
<dbReference type="InterPro" id="IPR011006">
    <property type="entry name" value="CheY-like_superfamily"/>
</dbReference>
<dbReference type="GO" id="GO:0016020">
    <property type="term" value="C:membrane"/>
    <property type="evidence" value="ECO:0007669"/>
    <property type="project" value="UniProtKB-SubCell"/>
</dbReference>
<dbReference type="InterPro" id="IPR013656">
    <property type="entry name" value="PAS_4"/>
</dbReference>